<evidence type="ECO:0000259" key="1">
    <source>
        <dbReference type="Pfam" id="PF07002"/>
    </source>
</evidence>
<dbReference type="EMBL" id="KV943946">
    <property type="protein sequence ID" value="PIO26049.1"/>
    <property type="molecule type" value="Genomic_DNA"/>
</dbReference>
<dbReference type="InterPro" id="IPR010734">
    <property type="entry name" value="Copine_C"/>
</dbReference>
<reference evidence="3" key="1">
    <citation type="journal article" date="2017" name="Nat. Commun.">
        <title>The North American bullfrog draft genome provides insight into hormonal regulation of long noncoding RNA.</title>
        <authorList>
            <person name="Hammond S.A."/>
            <person name="Warren R.L."/>
            <person name="Vandervalk B.P."/>
            <person name="Kucuk E."/>
            <person name="Khan H."/>
            <person name="Gibb E.A."/>
            <person name="Pandoh P."/>
            <person name="Kirk H."/>
            <person name="Zhao Y."/>
            <person name="Jones M."/>
            <person name="Mungall A.J."/>
            <person name="Coope R."/>
            <person name="Pleasance S."/>
            <person name="Moore R.A."/>
            <person name="Holt R.A."/>
            <person name="Round J.M."/>
            <person name="Ohora S."/>
            <person name="Walle B.V."/>
            <person name="Veldhoen N."/>
            <person name="Helbing C.C."/>
            <person name="Birol I."/>
        </authorList>
    </citation>
    <scope>NUCLEOTIDE SEQUENCE [LARGE SCALE GENOMIC DNA]</scope>
</reference>
<dbReference type="PANTHER" id="PTHR10857:SF133">
    <property type="entry name" value="COPINE-8"/>
    <property type="match status" value="1"/>
</dbReference>
<dbReference type="InterPro" id="IPR045052">
    <property type="entry name" value="Copine"/>
</dbReference>
<dbReference type="GO" id="GO:0005886">
    <property type="term" value="C:plasma membrane"/>
    <property type="evidence" value="ECO:0007669"/>
    <property type="project" value="TreeGrafter"/>
</dbReference>
<dbReference type="Proteomes" id="UP000228934">
    <property type="component" value="Unassembled WGS sequence"/>
</dbReference>
<evidence type="ECO:0000313" key="2">
    <source>
        <dbReference type="EMBL" id="PIO26049.1"/>
    </source>
</evidence>
<gene>
    <name evidence="2" type="ORF">AB205_0065320</name>
</gene>
<name>A0A2G9RDU6_AQUCT</name>
<dbReference type="GO" id="GO:0005544">
    <property type="term" value="F:calcium-dependent phospholipid binding"/>
    <property type="evidence" value="ECO:0007669"/>
    <property type="project" value="InterPro"/>
</dbReference>
<evidence type="ECO:0000313" key="3">
    <source>
        <dbReference type="Proteomes" id="UP000228934"/>
    </source>
</evidence>
<accession>A0A2G9RDU6</accession>
<dbReference type="GO" id="GO:0071277">
    <property type="term" value="P:cellular response to calcium ion"/>
    <property type="evidence" value="ECO:0007669"/>
    <property type="project" value="TreeGrafter"/>
</dbReference>
<dbReference type="Pfam" id="PF07002">
    <property type="entry name" value="Copine"/>
    <property type="match status" value="1"/>
</dbReference>
<feature type="domain" description="Copine C-terminal" evidence="1">
    <location>
        <begin position="29"/>
        <end position="117"/>
    </location>
</feature>
<keyword evidence="3" id="KW-1185">Reference proteome</keyword>
<dbReference type="OrthoDB" id="5855668at2759"/>
<dbReference type="AlphaFoldDB" id="A0A2G9RDU6"/>
<dbReference type="PANTHER" id="PTHR10857">
    <property type="entry name" value="COPINE"/>
    <property type="match status" value="1"/>
</dbReference>
<protein>
    <recommendedName>
        <fullName evidence="1">Copine C-terminal domain-containing protein</fullName>
    </recommendedName>
</protein>
<organism evidence="2 3">
    <name type="scientific">Aquarana catesbeiana</name>
    <name type="common">American bullfrog</name>
    <name type="synonym">Rana catesbeiana</name>
    <dbReference type="NCBI Taxonomy" id="8400"/>
    <lineage>
        <taxon>Eukaryota</taxon>
        <taxon>Metazoa</taxon>
        <taxon>Chordata</taxon>
        <taxon>Craniata</taxon>
        <taxon>Vertebrata</taxon>
        <taxon>Euteleostomi</taxon>
        <taxon>Amphibia</taxon>
        <taxon>Batrachia</taxon>
        <taxon>Anura</taxon>
        <taxon>Neobatrachia</taxon>
        <taxon>Ranoidea</taxon>
        <taxon>Ranidae</taxon>
        <taxon>Aquarana</taxon>
    </lineage>
</organism>
<proteinExistence type="predicted"/>
<sequence length="135" mass="15432">MKRRGLECQRRTPEEEYWGCSVQNHCTEQASKLSMSIIIVGVGPAEFDAMVELDGDEVRVSSRGRYAERDIVQFVPFRDYIDRTGNHVLSMARLAKDVLAEIPDQFLLYMRSRGFKPFPAPPPYTPTGHLLQTQI</sequence>